<dbReference type="Pfam" id="PF13458">
    <property type="entry name" value="Peripla_BP_6"/>
    <property type="match status" value="1"/>
</dbReference>
<dbReference type="Gene3D" id="3.40.50.2300">
    <property type="match status" value="2"/>
</dbReference>
<evidence type="ECO:0000256" key="5">
    <source>
        <dbReference type="SAM" id="SignalP"/>
    </source>
</evidence>
<feature type="signal peptide" evidence="5">
    <location>
        <begin position="1"/>
        <end position="31"/>
    </location>
</feature>
<gene>
    <name evidence="7" type="ORF">SLNSH_07665</name>
</gene>
<dbReference type="Proteomes" id="UP000239772">
    <property type="component" value="Unassembled WGS sequence"/>
</dbReference>
<dbReference type="PROSITE" id="PS51318">
    <property type="entry name" value="TAT"/>
    <property type="match status" value="1"/>
</dbReference>
<evidence type="ECO:0000313" key="8">
    <source>
        <dbReference type="Proteomes" id="UP000239772"/>
    </source>
</evidence>
<dbReference type="AlphaFoldDB" id="A0A2T1HUZ5"/>
<evidence type="ECO:0000259" key="6">
    <source>
        <dbReference type="Pfam" id="PF13458"/>
    </source>
</evidence>
<feature type="domain" description="Leucine-binding protein" evidence="6">
    <location>
        <begin position="35"/>
        <end position="378"/>
    </location>
</feature>
<proteinExistence type="inferred from homology"/>
<dbReference type="SUPFAM" id="SSF53822">
    <property type="entry name" value="Periplasmic binding protein-like I"/>
    <property type="match status" value="1"/>
</dbReference>
<dbReference type="PANTHER" id="PTHR30483:SF6">
    <property type="entry name" value="PERIPLASMIC BINDING PROTEIN OF ABC TRANSPORTER FOR NATURAL AMINO ACIDS"/>
    <property type="match status" value="1"/>
</dbReference>
<dbReference type="EMBL" id="PVZS01000007">
    <property type="protein sequence ID" value="PSC05461.1"/>
    <property type="molecule type" value="Genomic_DNA"/>
</dbReference>
<dbReference type="InterPro" id="IPR051010">
    <property type="entry name" value="BCAA_transport"/>
</dbReference>
<evidence type="ECO:0000256" key="4">
    <source>
        <dbReference type="ARBA" id="ARBA00022970"/>
    </source>
</evidence>
<keyword evidence="2" id="KW-0813">Transport</keyword>
<dbReference type="GO" id="GO:0006865">
    <property type="term" value="P:amino acid transport"/>
    <property type="evidence" value="ECO:0007669"/>
    <property type="project" value="UniProtKB-KW"/>
</dbReference>
<keyword evidence="3 5" id="KW-0732">Signal</keyword>
<evidence type="ECO:0000256" key="3">
    <source>
        <dbReference type="ARBA" id="ARBA00022729"/>
    </source>
</evidence>
<protein>
    <submittedName>
        <fullName evidence="7">ABC transporter substrate-binding protein</fullName>
    </submittedName>
</protein>
<evidence type="ECO:0000313" key="7">
    <source>
        <dbReference type="EMBL" id="PSC05461.1"/>
    </source>
</evidence>
<accession>A0A2T1HUZ5</accession>
<dbReference type="RefSeq" id="WP_106336097.1">
    <property type="nucleotide sequence ID" value="NZ_PVZS01000007.1"/>
</dbReference>
<keyword evidence="8" id="KW-1185">Reference proteome</keyword>
<evidence type="ECO:0000256" key="1">
    <source>
        <dbReference type="ARBA" id="ARBA00010062"/>
    </source>
</evidence>
<comment type="caution">
    <text evidence="7">The sequence shown here is derived from an EMBL/GenBank/DDBJ whole genome shotgun (WGS) entry which is preliminary data.</text>
</comment>
<evidence type="ECO:0000256" key="2">
    <source>
        <dbReference type="ARBA" id="ARBA00022448"/>
    </source>
</evidence>
<name>A0A2T1HUZ5_9HYPH</name>
<dbReference type="InterPro" id="IPR028082">
    <property type="entry name" value="Peripla_BP_I"/>
</dbReference>
<keyword evidence="4" id="KW-0029">Amino-acid transport</keyword>
<organism evidence="7 8">
    <name type="scientific">Alsobacter soli</name>
    <dbReference type="NCBI Taxonomy" id="2109933"/>
    <lineage>
        <taxon>Bacteria</taxon>
        <taxon>Pseudomonadati</taxon>
        <taxon>Pseudomonadota</taxon>
        <taxon>Alphaproteobacteria</taxon>
        <taxon>Hyphomicrobiales</taxon>
        <taxon>Alsobacteraceae</taxon>
        <taxon>Alsobacter</taxon>
    </lineage>
</organism>
<dbReference type="PRINTS" id="PR00337">
    <property type="entry name" value="LEUILEVALBP"/>
</dbReference>
<dbReference type="OrthoDB" id="9768099at2"/>
<dbReference type="InterPro" id="IPR028081">
    <property type="entry name" value="Leu-bd"/>
</dbReference>
<reference evidence="8" key="1">
    <citation type="submission" date="2018-03" db="EMBL/GenBank/DDBJ databases">
        <authorList>
            <person name="Sun L."/>
            <person name="Liu H."/>
            <person name="Chen W."/>
            <person name="Huang K."/>
            <person name="Liu W."/>
            <person name="Gao X."/>
        </authorList>
    </citation>
    <scope>NUCLEOTIDE SEQUENCE [LARGE SCALE GENOMIC DNA]</scope>
    <source>
        <strain evidence="8">SH9</strain>
    </source>
</reference>
<comment type="similarity">
    <text evidence="1">Belongs to the leucine-binding protein family.</text>
</comment>
<dbReference type="InterPro" id="IPR000709">
    <property type="entry name" value="Leu_Ile_Val-bd"/>
</dbReference>
<dbReference type="InterPro" id="IPR006311">
    <property type="entry name" value="TAT_signal"/>
</dbReference>
<dbReference type="PANTHER" id="PTHR30483">
    <property type="entry name" value="LEUCINE-SPECIFIC-BINDING PROTEIN"/>
    <property type="match status" value="1"/>
</dbReference>
<feature type="chain" id="PRO_5015779735" evidence="5">
    <location>
        <begin position="32"/>
        <end position="386"/>
    </location>
</feature>
<sequence>MKLMSRSIHRRAALAGFSLLALGLAAGAAQAQETFKFGLAMPLSGGQALYGQDQVKAAEWGVAAINAAGGVNGKKLEMVVLDTRADPQVGIQSANRLISVDKTPAFISAWSAVVKAIAPVANDNKVVQLSVGANSAEIAKLGDYTYTTFPLADIDITAVANYSATTLGKKKAAVLYINNETGVVAAQIYRDVFTKAGGQVVAYEAYDPKASDWTGSLLKVRAANPDIIHIQGLVSDTPQVIAQMRQLGLQQPVSSYSAVYNPKLIEQLGKAAEGVIATSLAPGLESKPVADYVERWRKEVGREPNGLPYTQYLYDAPYIMAAVFKSLDDKKLPITGENFRKEMLAIKSFDLPLTGKLVINENHTVNKPVYLMQVKDGKWTQLAVVN</sequence>